<evidence type="ECO:0000313" key="3">
    <source>
        <dbReference type="EMBL" id="TCT05871.1"/>
    </source>
</evidence>
<comment type="caution">
    <text evidence="3">The sequence shown here is derived from an EMBL/GenBank/DDBJ whole genome shotgun (WGS) entry which is preliminary data.</text>
</comment>
<reference evidence="3 4" key="1">
    <citation type="submission" date="2019-03" db="EMBL/GenBank/DDBJ databases">
        <title>Genomic Encyclopedia of Type Strains, Phase IV (KMG-IV): sequencing the most valuable type-strain genomes for metagenomic binning, comparative biology and taxonomic classification.</title>
        <authorList>
            <person name="Goeker M."/>
        </authorList>
    </citation>
    <scope>NUCLEOTIDE SEQUENCE [LARGE SCALE GENOMIC DNA]</scope>
    <source>
        <strain evidence="3 4">DSM 19345</strain>
    </source>
</reference>
<feature type="region of interest" description="Disordered" evidence="1">
    <location>
        <begin position="130"/>
        <end position="158"/>
    </location>
</feature>
<dbReference type="OrthoDB" id="9786294at2"/>
<keyword evidence="4" id="KW-1185">Reference proteome</keyword>
<organism evidence="3 4">
    <name type="scientific">Tepidamorphus gemmatus</name>
    <dbReference type="NCBI Taxonomy" id="747076"/>
    <lineage>
        <taxon>Bacteria</taxon>
        <taxon>Pseudomonadati</taxon>
        <taxon>Pseudomonadota</taxon>
        <taxon>Alphaproteobacteria</taxon>
        <taxon>Hyphomicrobiales</taxon>
        <taxon>Tepidamorphaceae</taxon>
        <taxon>Tepidamorphus</taxon>
    </lineage>
</organism>
<dbReference type="CDD" id="cd06257">
    <property type="entry name" value="DnaJ"/>
    <property type="match status" value="1"/>
</dbReference>
<accession>A0A4R3LYS4</accession>
<dbReference type="PRINTS" id="PR00625">
    <property type="entry name" value="JDOMAIN"/>
</dbReference>
<proteinExistence type="predicted"/>
<dbReference type="InterPro" id="IPR036869">
    <property type="entry name" value="J_dom_sf"/>
</dbReference>
<dbReference type="EMBL" id="SMAK01000012">
    <property type="protein sequence ID" value="TCT05871.1"/>
    <property type="molecule type" value="Genomic_DNA"/>
</dbReference>
<protein>
    <submittedName>
        <fullName evidence="3">DnaJ-like protein</fullName>
    </submittedName>
</protein>
<evidence type="ECO:0000256" key="1">
    <source>
        <dbReference type="SAM" id="MobiDB-lite"/>
    </source>
</evidence>
<dbReference type="Proteomes" id="UP000295678">
    <property type="component" value="Unassembled WGS sequence"/>
</dbReference>
<gene>
    <name evidence="3" type="ORF">EDC22_11241</name>
</gene>
<dbReference type="PROSITE" id="PS50076">
    <property type="entry name" value="DNAJ_2"/>
    <property type="match status" value="1"/>
</dbReference>
<dbReference type="Gene3D" id="1.10.287.110">
    <property type="entry name" value="DnaJ domain"/>
    <property type="match status" value="1"/>
</dbReference>
<evidence type="ECO:0000313" key="4">
    <source>
        <dbReference type="Proteomes" id="UP000295678"/>
    </source>
</evidence>
<evidence type="ECO:0000259" key="2">
    <source>
        <dbReference type="PROSITE" id="PS50076"/>
    </source>
</evidence>
<dbReference type="RefSeq" id="WP_132807628.1">
    <property type="nucleotide sequence ID" value="NZ_SMAK01000012.1"/>
</dbReference>
<feature type="domain" description="J" evidence="2">
    <location>
        <begin position="150"/>
        <end position="211"/>
    </location>
</feature>
<dbReference type="SMART" id="SM00271">
    <property type="entry name" value="DnaJ"/>
    <property type="match status" value="1"/>
</dbReference>
<dbReference type="InterPro" id="IPR001623">
    <property type="entry name" value="DnaJ_domain"/>
</dbReference>
<dbReference type="Pfam" id="PF00226">
    <property type="entry name" value="DnaJ"/>
    <property type="match status" value="1"/>
</dbReference>
<dbReference type="SUPFAM" id="SSF46565">
    <property type="entry name" value="Chaperone J-domain"/>
    <property type="match status" value="1"/>
</dbReference>
<name>A0A4R3LYS4_9HYPH</name>
<sequence>MKLDSKWFDRIRVRPDADRVAAERAPVCEAKGCRRPGPYRAPKGRLLEGQYYNFCLEHVRDYNKSYNWFSGMSEADVMAWLESRATGHRPTWSMGANAHAQPGGPRNGRRFGAGMYHDPFDFFAEARRHDRARDETPRAPQRRIGNAERRSLDELGLDETATGPEIKLRYKELVKRHHPDANGGDRSSEDRLRAIIEAYGTLKASGFYRDC</sequence>
<dbReference type="AlphaFoldDB" id="A0A4R3LYS4"/>